<organism evidence="2 3">
    <name type="scientific">Lachnoanaerobaculum saburreum F0468</name>
    <dbReference type="NCBI Taxonomy" id="1095750"/>
    <lineage>
        <taxon>Bacteria</taxon>
        <taxon>Bacillati</taxon>
        <taxon>Bacillota</taxon>
        <taxon>Clostridia</taxon>
        <taxon>Lachnospirales</taxon>
        <taxon>Lachnospiraceae</taxon>
        <taxon>Lachnoanaerobaculum</taxon>
    </lineage>
</organism>
<feature type="domain" description="Helicase ATP-binding" evidence="1">
    <location>
        <begin position="40"/>
        <end position="97"/>
    </location>
</feature>
<dbReference type="InterPro" id="IPR027417">
    <property type="entry name" value="P-loop_NTPase"/>
</dbReference>
<protein>
    <submittedName>
        <fullName evidence="2">Type III restriction enzyme, res subunit domain protein</fullName>
    </submittedName>
</protein>
<dbReference type="GO" id="GO:0016787">
    <property type="term" value="F:hydrolase activity"/>
    <property type="evidence" value="ECO:0007669"/>
    <property type="project" value="InterPro"/>
</dbReference>
<gene>
    <name evidence="2" type="ORF">HMPREF9970_2649</name>
</gene>
<evidence type="ECO:0000259" key="1">
    <source>
        <dbReference type="PROSITE" id="PS51192"/>
    </source>
</evidence>
<sequence length="97" mass="11376">MRVPDMSEPIIIERCLSDSRDLIMPHQKEAVEAMSNYFELDKDLQDRNGLLVMPTGSDKTYTAVNWLLSEGVSKGYRVVWLVHRQELVEQTYQEFRK</sequence>
<dbReference type="Pfam" id="PF04851">
    <property type="entry name" value="ResIII"/>
    <property type="match status" value="1"/>
</dbReference>
<dbReference type="GO" id="GO:0003677">
    <property type="term" value="F:DNA binding"/>
    <property type="evidence" value="ECO:0007669"/>
    <property type="project" value="InterPro"/>
</dbReference>
<dbReference type="OrthoDB" id="9802901at2"/>
<dbReference type="Gene3D" id="3.40.50.300">
    <property type="entry name" value="P-loop containing nucleotide triphosphate hydrolases"/>
    <property type="match status" value="1"/>
</dbReference>
<evidence type="ECO:0000313" key="2">
    <source>
        <dbReference type="EMBL" id="EIC95979.1"/>
    </source>
</evidence>
<reference evidence="2 3" key="1">
    <citation type="submission" date="2012-03" db="EMBL/GenBank/DDBJ databases">
        <authorList>
            <person name="Durkin A.S."/>
            <person name="McCorrison J."/>
            <person name="Torralba M."/>
            <person name="Gillis M."/>
            <person name="Methe B."/>
            <person name="Sutton G."/>
            <person name="Nelson K.E."/>
        </authorList>
    </citation>
    <scope>NUCLEOTIDE SEQUENCE [LARGE SCALE GENOMIC DNA]</scope>
    <source>
        <strain evidence="2 3">F0468</strain>
    </source>
</reference>
<dbReference type="InterPro" id="IPR014001">
    <property type="entry name" value="Helicase_ATP-bd"/>
</dbReference>
<dbReference type="SUPFAM" id="SSF52540">
    <property type="entry name" value="P-loop containing nucleoside triphosphate hydrolases"/>
    <property type="match status" value="1"/>
</dbReference>
<dbReference type="GO" id="GO:0005524">
    <property type="term" value="F:ATP binding"/>
    <property type="evidence" value="ECO:0007669"/>
    <property type="project" value="InterPro"/>
</dbReference>
<keyword evidence="3" id="KW-1185">Reference proteome</keyword>
<dbReference type="PANTHER" id="PTHR47396:SF1">
    <property type="entry name" value="ATP-DEPENDENT HELICASE IRC3-RELATED"/>
    <property type="match status" value="1"/>
</dbReference>
<name>I0R8H1_9FIRM</name>
<dbReference type="EMBL" id="AJGH01000060">
    <property type="protein sequence ID" value="EIC95979.1"/>
    <property type="molecule type" value="Genomic_DNA"/>
</dbReference>
<dbReference type="InterPro" id="IPR050742">
    <property type="entry name" value="Helicase_Restrict-Modif_Enz"/>
</dbReference>
<proteinExistence type="predicted"/>
<dbReference type="AlphaFoldDB" id="I0R8H1"/>
<evidence type="ECO:0000313" key="3">
    <source>
        <dbReference type="Proteomes" id="UP000005039"/>
    </source>
</evidence>
<dbReference type="InterPro" id="IPR006935">
    <property type="entry name" value="Helicase/UvrB_N"/>
</dbReference>
<comment type="caution">
    <text evidence="2">The sequence shown here is derived from an EMBL/GenBank/DDBJ whole genome shotgun (WGS) entry which is preliminary data.</text>
</comment>
<dbReference type="PANTHER" id="PTHR47396">
    <property type="entry name" value="TYPE I RESTRICTION ENZYME ECOKI R PROTEIN"/>
    <property type="match status" value="1"/>
</dbReference>
<dbReference type="GO" id="GO:0005829">
    <property type="term" value="C:cytosol"/>
    <property type="evidence" value="ECO:0007669"/>
    <property type="project" value="TreeGrafter"/>
</dbReference>
<dbReference type="PROSITE" id="PS51192">
    <property type="entry name" value="HELICASE_ATP_BIND_1"/>
    <property type="match status" value="1"/>
</dbReference>
<dbReference type="Proteomes" id="UP000005039">
    <property type="component" value="Unassembled WGS sequence"/>
</dbReference>
<accession>I0R8H1</accession>
<dbReference type="PATRIC" id="fig|1095750.3.peg.1205"/>